<evidence type="ECO:0000259" key="6">
    <source>
        <dbReference type="PROSITE" id="PS50043"/>
    </source>
</evidence>
<evidence type="ECO:0000256" key="4">
    <source>
        <dbReference type="ARBA" id="ARBA00023163"/>
    </source>
</evidence>
<evidence type="ECO:0000256" key="2">
    <source>
        <dbReference type="ARBA" id="ARBA00023015"/>
    </source>
</evidence>
<gene>
    <name evidence="8" type="ORF">Y900_026310</name>
</gene>
<dbReference type="SUPFAM" id="SSF46894">
    <property type="entry name" value="C-terminal effector domain of the bipartite response regulators"/>
    <property type="match status" value="1"/>
</dbReference>
<keyword evidence="9" id="KW-1185">Reference proteome</keyword>
<feature type="domain" description="Response regulatory" evidence="7">
    <location>
        <begin position="3"/>
        <end position="118"/>
    </location>
</feature>
<dbReference type="EMBL" id="JALN02000001">
    <property type="protein sequence ID" value="KDF02355.1"/>
    <property type="molecule type" value="Genomic_DNA"/>
</dbReference>
<dbReference type="STRING" id="1440774.Y900_026310"/>
<evidence type="ECO:0000256" key="5">
    <source>
        <dbReference type="PROSITE-ProRule" id="PRU00169"/>
    </source>
</evidence>
<dbReference type="SMART" id="SM00448">
    <property type="entry name" value="REC"/>
    <property type="match status" value="1"/>
</dbReference>
<dbReference type="OrthoDB" id="9808843at2"/>
<comment type="caution">
    <text evidence="8">The sequence shown here is derived from an EMBL/GenBank/DDBJ whole genome shotgun (WGS) entry which is preliminary data.</text>
</comment>
<dbReference type="AlphaFoldDB" id="A0A064CP98"/>
<organism evidence="8 9">
    <name type="scientific">Mycolicibacterium aromaticivorans JS19b1 = JCM 16368</name>
    <dbReference type="NCBI Taxonomy" id="1440774"/>
    <lineage>
        <taxon>Bacteria</taxon>
        <taxon>Bacillati</taxon>
        <taxon>Actinomycetota</taxon>
        <taxon>Actinomycetes</taxon>
        <taxon>Mycobacteriales</taxon>
        <taxon>Mycobacteriaceae</taxon>
        <taxon>Mycolicibacterium</taxon>
    </lineage>
</organism>
<dbReference type="Pfam" id="PF00072">
    <property type="entry name" value="Response_reg"/>
    <property type="match status" value="1"/>
</dbReference>
<dbReference type="PANTHER" id="PTHR43214">
    <property type="entry name" value="TWO-COMPONENT RESPONSE REGULATOR"/>
    <property type="match status" value="1"/>
</dbReference>
<reference evidence="8" key="1">
    <citation type="submission" date="2014-05" db="EMBL/GenBank/DDBJ databases">
        <title>Genome sequence of Mycobacterium aromaticivorans strain JS19b1T (= DSM 45407T).</title>
        <authorList>
            <person name="Kwak Y."/>
            <person name="Park G.-S."/>
            <person name="Li Q.X."/>
            <person name="Lee S.-E."/>
            <person name="Shin J.-H."/>
        </authorList>
    </citation>
    <scope>NUCLEOTIDE SEQUENCE [LARGE SCALE GENOMIC DNA]</scope>
    <source>
        <strain evidence="8">JS19b1</strain>
    </source>
</reference>
<evidence type="ECO:0000256" key="3">
    <source>
        <dbReference type="ARBA" id="ARBA00023125"/>
    </source>
</evidence>
<evidence type="ECO:0000259" key="7">
    <source>
        <dbReference type="PROSITE" id="PS50110"/>
    </source>
</evidence>
<dbReference type="GO" id="GO:0000160">
    <property type="term" value="P:phosphorelay signal transduction system"/>
    <property type="evidence" value="ECO:0007669"/>
    <property type="project" value="InterPro"/>
</dbReference>
<dbReference type="eggNOG" id="COG2197">
    <property type="taxonomic scope" value="Bacteria"/>
</dbReference>
<dbReference type="PRINTS" id="PR00038">
    <property type="entry name" value="HTHLUXR"/>
</dbReference>
<keyword evidence="4" id="KW-0804">Transcription</keyword>
<dbReference type="SUPFAM" id="SSF52172">
    <property type="entry name" value="CheY-like"/>
    <property type="match status" value="1"/>
</dbReference>
<keyword evidence="2" id="KW-0805">Transcription regulation</keyword>
<dbReference type="InterPro" id="IPR058245">
    <property type="entry name" value="NreC/VraR/RcsB-like_REC"/>
</dbReference>
<dbReference type="GO" id="GO:0006355">
    <property type="term" value="P:regulation of DNA-templated transcription"/>
    <property type="evidence" value="ECO:0007669"/>
    <property type="project" value="InterPro"/>
</dbReference>
<dbReference type="PROSITE" id="PS50043">
    <property type="entry name" value="HTH_LUXR_2"/>
    <property type="match status" value="1"/>
</dbReference>
<evidence type="ECO:0000313" key="9">
    <source>
        <dbReference type="Proteomes" id="UP000022835"/>
    </source>
</evidence>
<proteinExistence type="predicted"/>
<protein>
    <submittedName>
        <fullName evidence="8">Transcriptional regulator</fullName>
    </submittedName>
</protein>
<dbReference type="SMART" id="SM00421">
    <property type="entry name" value="HTH_LUXR"/>
    <property type="match status" value="1"/>
</dbReference>
<dbReference type="InterPro" id="IPR016032">
    <property type="entry name" value="Sig_transdc_resp-reg_C-effctor"/>
</dbReference>
<dbReference type="GO" id="GO:0003677">
    <property type="term" value="F:DNA binding"/>
    <property type="evidence" value="ECO:0007669"/>
    <property type="project" value="UniProtKB-KW"/>
</dbReference>
<sequence>MPKVVIVDDEALIRSGFQLILSNAVGIDVVATSDGIHAVEVIAEHEPDVVLLDIRMPGTDGLAVLAAVQQLPSPPAVAMLTTFDTDEYVAAALRSGAVGFLLKDTDPAFLPDMVRTLAAGGLVLSEAISPKVISGYLDDPVDPVSVADVQTLTQREIDVLRLLASGRSNGEIAAALYSSVGTVKDHVSSILSKLAVKTRVEAAIIAQRAGILEGPGS</sequence>
<evidence type="ECO:0000256" key="1">
    <source>
        <dbReference type="ARBA" id="ARBA00022553"/>
    </source>
</evidence>
<dbReference type="RefSeq" id="WP_036345243.1">
    <property type="nucleotide sequence ID" value="NZ_JALN02000001.1"/>
</dbReference>
<dbReference type="PROSITE" id="PS50110">
    <property type="entry name" value="RESPONSE_REGULATORY"/>
    <property type="match status" value="1"/>
</dbReference>
<dbReference type="CDD" id="cd17535">
    <property type="entry name" value="REC_NarL-like"/>
    <property type="match status" value="1"/>
</dbReference>
<dbReference type="PANTHER" id="PTHR43214:SF24">
    <property type="entry name" value="TRANSCRIPTIONAL REGULATORY PROTEIN NARL-RELATED"/>
    <property type="match status" value="1"/>
</dbReference>
<dbReference type="CDD" id="cd06170">
    <property type="entry name" value="LuxR_C_like"/>
    <property type="match status" value="1"/>
</dbReference>
<dbReference type="InterPro" id="IPR039420">
    <property type="entry name" value="WalR-like"/>
</dbReference>
<keyword evidence="1 5" id="KW-0597">Phosphoprotein</keyword>
<dbReference type="Gene3D" id="3.40.50.2300">
    <property type="match status" value="1"/>
</dbReference>
<dbReference type="InterPro" id="IPR011006">
    <property type="entry name" value="CheY-like_superfamily"/>
</dbReference>
<keyword evidence="3" id="KW-0238">DNA-binding</keyword>
<dbReference type="Proteomes" id="UP000022835">
    <property type="component" value="Unassembled WGS sequence"/>
</dbReference>
<evidence type="ECO:0000313" key="8">
    <source>
        <dbReference type="EMBL" id="KDF02355.1"/>
    </source>
</evidence>
<feature type="domain" description="HTH luxR-type" evidence="6">
    <location>
        <begin position="145"/>
        <end position="210"/>
    </location>
</feature>
<dbReference type="InterPro" id="IPR000792">
    <property type="entry name" value="Tscrpt_reg_LuxR_C"/>
</dbReference>
<feature type="modified residue" description="4-aspartylphosphate" evidence="5">
    <location>
        <position position="53"/>
    </location>
</feature>
<name>A0A064CP98_9MYCO</name>
<dbReference type="Pfam" id="PF00196">
    <property type="entry name" value="GerE"/>
    <property type="match status" value="1"/>
</dbReference>
<dbReference type="InterPro" id="IPR001789">
    <property type="entry name" value="Sig_transdc_resp-reg_receiver"/>
</dbReference>
<accession>A0A064CP98</accession>